<dbReference type="PIRSF" id="PIRSF006429">
    <property type="entry name" value="GOGAT_lg_2"/>
    <property type="match status" value="1"/>
</dbReference>
<dbReference type="CDD" id="cd02808">
    <property type="entry name" value="GltS_FMN"/>
    <property type="match status" value="1"/>
</dbReference>
<dbReference type="Pfam" id="PF01645">
    <property type="entry name" value="Glu_synthase"/>
    <property type="match status" value="1"/>
</dbReference>
<sequence length="621" mass="67694">MFHPHFVATHVRYTTFALSVAAAVVSLPWMALRPGAWPLVIFLLACALIAVGVYDMQQTRHAILRNYPILGHMRFFLEFIRPEIRQYFIEGDIEKGEPFTRAQRTVVYQRAKGVPDVRPFGTKLDVGAKGYEWINHSMHPTTIDSHDFRIWIGGRPDTPRVGVSPCTKPYNASVFNISAMSFGALSANAILALNLGAKMGDFAHDTGEGGISRYHREHGGDLIWEIGSGYFGCRNPDGSFSAERFAEQATNAQVKMVEIKLSQGAKPGHGGILPGAKVTAEIAAARGVPEGEDCVSPSAHSAFSTPVEMMHFIARLRELSGGKPVGFKLCIGHIWEWFGIVKAMLETDITPDYIVVDGAEGGTGAAPIEFADHMGAPVQEGLHLVHNTLIGVGLRERIKIGAAGKVITSFDLARMFALGADWCNSGRGFMMALGCIQAQVCHTGFCPTGITTQDPVREKALVVSDKAPRVAQYHANTLHALKELLQAAGLMHPDQLSTHHIVRRIDSARIRLLSALMPTVERRAILDDLQHQHNVYRLYWPLADAHNFAPHVPTPEELQYNPDILRPTVGGRPASAVQIAESLTRRRAPHPAPVSAIVPEQAKSSPTATAGSQVPADWTSS</sequence>
<evidence type="ECO:0000313" key="7">
    <source>
        <dbReference type="Proteomes" id="UP000321199"/>
    </source>
</evidence>
<dbReference type="Proteomes" id="UP000321199">
    <property type="component" value="Chromosome"/>
</dbReference>
<name>A0A5B8RVT8_9BURK</name>
<comment type="similarity">
    <text evidence="1 2">Belongs to the glutamate synthase family.</text>
</comment>
<dbReference type="RefSeq" id="WP_146913231.1">
    <property type="nucleotide sequence ID" value="NZ_CP042344.1"/>
</dbReference>
<feature type="domain" description="Glutamate synthase" evidence="5">
    <location>
        <begin position="173"/>
        <end position="490"/>
    </location>
</feature>
<proteinExistence type="inferred from homology"/>
<keyword evidence="4" id="KW-0472">Membrane</keyword>
<organism evidence="6 7">
    <name type="scientific">Comamonas flocculans</name>
    <dbReference type="NCBI Taxonomy" id="2597701"/>
    <lineage>
        <taxon>Bacteria</taxon>
        <taxon>Pseudomonadati</taxon>
        <taxon>Pseudomonadota</taxon>
        <taxon>Betaproteobacteria</taxon>
        <taxon>Burkholderiales</taxon>
        <taxon>Comamonadaceae</taxon>
        <taxon>Comamonas</taxon>
    </lineage>
</organism>
<dbReference type="OrthoDB" id="9795032at2"/>
<feature type="transmembrane region" description="Helical" evidence="4">
    <location>
        <begin position="12"/>
        <end position="30"/>
    </location>
</feature>
<evidence type="ECO:0000259" key="5">
    <source>
        <dbReference type="Pfam" id="PF01645"/>
    </source>
</evidence>
<dbReference type="InterPro" id="IPR002932">
    <property type="entry name" value="Glu_synthdom"/>
</dbReference>
<dbReference type="GO" id="GO:0015930">
    <property type="term" value="F:glutamate synthase activity"/>
    <property type="evidence" value="ECO:0007669"/>
    <property type="project" value="InterPro"/>
</dbReference>
<dbReference type="InterPro" id="IPR013785">
    <property type="entry name" value="Aldolase_TIM"/>
</dbReference>
<dbReference type="GO" id="GO:0006537">
    <property type="term" value="P:glutamate biosynthetic process"/>
    <property type="evidence" value="ECO:0007669"/>
    <property type="project" value="InterPro"/>
</dbReference>
<feature type="compositionally biased region" description="Polar residues" evidence="3">
    <location>
        <begin position="602"/>
        <end position="621"/>
    </location>
</feature>
<dbReference type="InterPro" id="IPR024188">
    <property type="entry name" value="GltB"/>
</dbReference>
<dbReference type="PANTHER" id="PTHR43819">
    <property type="entry name" value="ARCHAEAL-TYPE GLUTAMATE SYNTHASE [NADPH]"/>
    <property type="match status" value="1"/>
</dbReference>
<dbReference type="EMBL" id="CP042344">
    <property type="protein sequence ID" value="QEA13641.1"/>
    <property type="molecule type" value="Genomic_DNA"/>
</dbReference>
<dbReference type="InterPro" id="IPR027283">
    <property type="entry name" value="YerD"/>
</dbReference>
<feature type="region of interest" description="Disordered" evidence="3">
    <location>
        <begin position="584"/>
        <end position="621"/>
    </location>
</feature>
<dbReference type="PIRSF" id="PIRSF500060">
    <property type="entry name" value="UCP500060"/>
    <property type="match status" value="1"/>
</dbReference>
<keyword evidence="4" id="KW-0812">Transmembrane</keyword>
<keyword evidence="4" id="KW-1133">Transmembrane helix</keyword>
<evidence type="ECO:0000256" key="4">
    <source>
        <dbReference type="SAM" id="Phobius"/>
    </source>
</evidence>
<keyword evidence="7" id="KW-1185">Reference proteome</keyword>
<dbReference type="AlphaFoldDB" id="A0A5B8RVT8"/>
<evidence type="ECO:0000256" key="1">
    <source>
        <dbReference type="ARBA" id="ARBA00009716"/>
    </source>
</evidence>
<evidence type="ECO:0000256" key="3">
    <source>
        <dbReference type="SAM" id="MobiDB-lite"/>
    </source>
</evidence>
<accession>A0A5B8RVT8</accession>
<protein>
    <submittedName>
        <fullName evidence="6">FMN-binding glutamate synthase family protein</fullName>
    </submittedName>
</protein>
<evidence type="ECO:0000313" key="6">
    <source>
        <dbReference type="EMBL" id="QEA13641.1"/>
    </source>
</evidence>
<feature type="transmembrane region" description="Helical" evidence="4">
    <location>
        <begin position="36"/>
        <end position="56"/>
    </location>
</feature>
<dbReference type="FunFam" id="3.20.20.70:FF:000156">
    <property type="entry name" value="Glutamate synthase domain protein"/>
    <property type="match status" value="1"/>
</dbReference>
<dbReference type="Gene3D" id="3.20.20.70">
    <property type="entry name" value="Aldolase class I"/>
    <property type="match status" value="1"/>
</dbReference>
<evidence type="ECO:0000256" key="2">
    <source>
        <dbReference type="PIRNR" id="PIRNR006429"/>
    </source>
</evidence>
<reference evidence="6 7" key="1">
    <citation type="submission" date="2019-07" db="EMBL/GenBank/DDBJ databases">
        <title>Complete genome sequence of Comamonas sp. NLF 7-7 isolated from livestock.</title>
        <authorList>
            <person name="Kim D.H."/>
            <person name="Kim J.G."/>
        </authorList>
    </citation>
    <scope>NUCLEOTIDE SEQUENCE [LARGE SCALE GENOMIC DNA]</scope>
    <source>
        <strain evidence="6 7">NLF 7-7</strain>
    </source>
</reference>
<dbReference type="SUPFAM" id="SSF51395">
    <property type="entry name" value="FMN-linked oxidoreductases"/>
    <property type="match status" value="1"/>
</dbReference>
<gene>
    <name evidence="6" type="ORF">FOZ74_11725</name>
</gene>
<dbReference type="KEGG" id="cof:FOZ74_11725"/>
<dbReference type="PANTHER" id="PTHR43819:SF1">
    <property type="entry name" value="ARCHAEAL-TYPE GLUTAMATE SYNTHASE [NADPH]"/>
    <property type="match status" value="1"/>
</dbReference>